<evidence type="ECO:0000313" key="3">
    <source>
        <dbReference type="Proteomes" id="UP000492820"/>
    </source>
</evidence>
<evidence type="ECO:0000256" key="1">
    <source>
        <dbReference type="SAM" id="SignalP"/>
    </source>
</evidence>
<reference evidence="2" key="2">
    <citation type="submission" date="2014-06" db="EMBL/GenBank/DDBJ databases">
        <authorList>
            <person name="Aslett M."/>
        </authorList>
    </citation>
    <scope>NUCLEOTIDE SEQUENCE</scope>
</reference>
<feature type="signal peptide" evidence="1">
    <location>
        <begin position="1"/>
        <end position="23"/>
    </location>
</feature>
<feature type="chain" id="PRO_5041036083" evidence="1">
    <location>
        <begin position="24"/>
        <end position="81"/>
    </location>
</feature>
<dbReference type="AlphaFoldDB" id="A0A068WNS8"/>
<keyword evidence="1" id="KW-0732">Signal</keyword>
<dbReference type="Proteomes" id="UP000492820">
    <property type="component" value="Unassembled WGS sequence"/>
</dbReference>
<name>A0A068WNS8_ECHGR</name>
<gene>
    <name evidence="2" type="ORF">EgrG_000185400</name>
</gene>
<accession>A0A068WNS8</accession>
<protein>
    <submittedName>
        <fullName evidence="4">Secreted protein</fullName>
    </submittedName>
</protein>
<evidence type="ECO:0000313" key="4">
    <source>
        <dbReference type="WBParaSite" id="EgrG_000185400"/>
    </source>
</evidence>
<sequence length="81" mass="9274">MIYNRPLLLICTFVICALQMALTLPTSAFRPTKASTELNRLEKFVCVREADLDTLQSMTPAEWNMVGYPHKRGPEILFEVE</sequence>
<reference evidence="4" key="3">
    <citation type="submission" date="2020-10" db="UniProtKB">
        <authorList>
            <consortium name="WormBaseParasite"/>
        </authorList>
    </citation>
    <scope>IDENTIFICATION</scope>
</reference>
<dbReference type="EMBL" id="LK028583">
    <property type="protein sequence ID" value="CDS21441.1"/>
    <property type="molecule type" value="Genomic_DNA"/>
</dbReference>
<dbReference type="WBParaSite" id="EgrG_000185400">
    <property type="protein sequence ID" value="EgrG_000185400"/>
    <property type="gene ID" value="EgrG_000185400"/>
</dbReference>
<reference evidence="2 3" key="1">
    <citation type="journal article" date="2013" name="Nature">
        <title>The genomes of four tapeworm species reveal adaptations to parasitism.</title>
        <authorList>
            <person name="Tsai I.J."/>
            <person name="Zarowiecki M."/>
            <person name="Holroyd N."/>
            <person name="Garciarrubio A."/>
            <person name="Sanchez-Flores A."/>
            <person name="Brooks K.L."/>
            <person name="Tracey A."/>
            <person name="Bobes R.J."/>
            <person name="Fragoso G."/>
            <person name="Sciutto E."/>
            <person name="Aslett M."/>
            <person name="Beasley H."/>
            <person name="Bennett H.M."/>
            <person name="Cai J."/>
            <person name="Camicia F."/>
            <person name="Clark R."/>
            <person name="Cucher M."/>
            <person name="De Silva N."/>
            <person name="Day T.A."/>
            <person name="Deplazes P."/>
            <person name="Estrada K."/>
            <person name="Fernandez C."/>
            <person name="Holland P.W."/>
            <person name="Hou J."/>
            <person name="Hu S."/>
            <person name="Huckvale T."/>
            <person name="Hung S.S."/>
            <person name="Kamenetzky L."/>
            <person name="Keane J.A."/>
            <person name="Kiss F."/>
            <person name="Koziol U."/>
            <person name="Lambert O."/>
            <person name="Liu K."/>
            <person name="Luo X."/>
            <person name="Luo Y."/>
            <person name="Macchiaroli N."/>
            <person name="Nichol S."/>
            <person name="Paps J."/>
            <person name="Parkinson J."/>
            <person name="Pouchkina-Stantcheva N."/>
            <person name="Riddiford N."/>
            <person name="Rosenzvit M."/>
            <person name="Salinas G."/>
            <person name="Wasmuth J.D."/>
            <person name="Zamanian M."/>
            <person name="Zheng Y."/>
            <person name="Cai X."/>
            <person name="Soberon X."/>
            <person name="Olson P.D."/>
            <person name="Laclette J.P."/>
            <person name="Brehm K."/>
            <person name="Berriman M."/>
            <person name="Garciarrubio A."/>
            <person name="Bobes R.J."/>
            <person name="Fragoso G."/>
            <person name="Sanchez-Flores A."/>
            <person name="Estrada K."/>
            <person name="Cevallos M.A."/>
            <person name="Morett E."/>
            <person name="Gonzalez V."/>
            <person name="Portillo T."/>
            <person name="Ochoa-Leyva A."/>
            <person name="Jose M.V."/>
            <person name="Sciutto E."/>
            <person name="Landa A."/>
            <person name="Jimenez L."/>
            <person name="Valdes V."/>
            <person name="Carrero J.C."/>
            <person name="Larralde C."/>
            <person name="Morales-Montor J."/>
            <person name="Limon-Lason J."/>
            <person name="Soberon X."/>
            <person name="Laclette J.P."/>
        </authorList>
    </citation>
    <scope>NUCLEOTIDE SEQUENCE [LARGE SCALE GENOMIC DNA]</scope>
</reference>
<evidence type="ECO:0000313" key="2">
    <source>
        <dbReference type="EMBL" id="CDS21441.1"/>
    </source>
</evidence>
<proteinExistence type="predicted"/>
<organism evidence="2">
    <name type="scientific">Echinococcus granulosus</name>
    <name type="common">Hydatid tapeworm</name>
    <dbReference type="NCBI Taxonomy" id="6210"/>
    <lineage>
        <taxon>Eukaryota</taxon>
        <taxon>Metazoa</taxon>
        <taxon>Spiralia</taxon>
        <taxon>Lophotrochozoa</taxon>
        <taxon>Platyhelminthes</taxon>
        <taxon>Cestoda</taxon>
        <taxon>Eucestoda</taxon>
        <taxon>Cyclophyllidea</taxon>
        <taxon>Taeniidae</taxon>
        <taxon>Echinococcus</taxon>
        <taxon>Echinococcus granulosus group</taxon>
    </lineage>
</organism>